<dbReference type="AlphaFoldDB" id="A0ABD2HZH0"/>
<keyword evidence="4" id="KW-1185">Reference proteome</keyword>
<reference evidence="3 4" key="1">
    <citation type="submission" date="2024-10" db="EMBL/GenBank/DDBJ databases">
        <authorList>
            <person name="Kim D."/>
        </authorList>
    </citation>
    <scope>NUCLEOTIDE SEQUENCE [LARGE SCALE GENOMIC DNA]</scope>
    <source>
        <strain evidence="3">Taebaek</strain>
    </source>
</reference>
<evidence type="ECO:0000313" key="3">
    <source>
        <dbReference type="EMBL" id="KAL3070245.1"/>
    </source>
</evidence>
<evidence type="ECO:0000256" key="1">
    <source>
        <dbReference type="SAM" id="MobiDB-lite"/>
    </source>
</evidence>
<dbReference type="InterPro" id="IPR013955">
    <property type="entry name" value="Rep_factor-A_C"/>
</dbReference>
<comment type="caution">
    <text evidence="3">The sequence shown here is derived from an EMBL/GenBank/DDBJ whole genome shotgun (WGS) entry which is preliminary data.</text>
</comment>
<dbReference type="SUPFAM" id="SSF50249">
    <property type="entry name" value="Nucleic acid-binding proteins"/>
    <property type="match status" value="1"/>
</dbReference>
<sequence>MSTALDRFKLESGTAGQKRTSEGIPAKTKQLKEVIAFKSPGIFFVDAKIANLQYQIYNACPLKQRGLFCRRKLNDEMYCETCEHTAKSPLKNLFLRIELKDCADPECTQYATMFAHSAEKYLQLKAVEIAEMSEKEPEKLANALEAKLEKQLVAKLTIKESKGDFENRDFDWIITSIFTDSNNKDHEKAAEATKKTAEKEDGEESEDEDGQEIQLVGEVKPTNSEAFKKAKKKNDDEGKLMLNDILVEFGIEKYVVKRNLLLVIADKKAF</sequence>
<dbReference type="Gene3D" id="2.40.50.140">
    <property type="entry name" value="Nucleic acid-binding proteins"/>
    <property type="match status" value="1"/>
</dbReference>
<name>A0ABD2HZH0_HETSC</name>
<feature type="compositionally biased region" description="Basic and acidic residues" evidence="1">
    <location>
        <begin position="184"/>
        <end position="199"/>
    </location>
</feature>
<feature type="region of interest" description="Disordered" evidence="1">
    <location>
        <begin position="184"/>
        <end position="213"/>
    </location>
</feature>
<accession>A0ABD2HZH0</accession>
<dbReference type="Pfam" id="PF08646">
    <property type="entry name" value="Rep_fac-A_C"/>
    <property type="match status" value="1"/>
</dbReference>
<dbReference type="InterPro" id="IPR012340">
    <property type="entry name" value="NA-bd_OB-fold"/>
</dbReference>
<evidence type="ECO:0000259" key="2">
    <source>
        <dbReference type="Pfam" id="PF08646"/>
    </source>
</evidence>
<dbReference type="EMBL" id="JBICCN010000415">
    <property type="protein sequence ID" value="KAL3070245.1"/>
    <property type="molecule type" value="Genomic_DNA"/>
</dbReference>
<protein>
    <recommendedName>
        <fullName evidence="2">Replication factor A C-terminal domain-containing protein</fullName>
    </recommendedName>
</protein>
<gene>
    <name evidence="3" type="ORF">niasHS_015576</name>
</gene>
<feature type="compositionally biased region" description="Acidic residues" evidence="1">
    <location>
        <begin position="200"/>
        <end position="211"/>
    </location>
</feature>
<organism evidence="3 4">
    <name type="scientific">Heterodera schachtii</name>
    <name type="common">Sugarbeet cyst nematode worm</name>
    <name type="synonym">Tylenchus schachtii</name>
    <dbReference type="NCBI Taxonomy" id="97005"/>
    <lineage>
        <taxon>Eukaryota</taxon>
        <taxon>Metazoa</taxon>
        <taxon>Ecdysozoa</taxon>
        <taxon>Nematoda</taxon>
        <taxon>Chromadorea</taxon>
        <taxon>Rhabditida</taxon>
        <taxon>Tylenchina</taxon>
        <taxon>Tylenchomorpha</taxon>
        <taxon>Tylenchoidea</taxon>
        <taxon>Heteroderidae</taxon>
        <taxon>Heteroderinae</taxon>
        <taxon>Heterodera</taxon>
    </lineage>
</organism>
<dbReference type="Proteomes" id="UP001620645">
    <property type="component" value="Unassembled WGS sequence"/>
</dbReference>
<proteinExistence type="predicted"/>
<feature type="domain" description="Replication factor A C-terminal" evidence="2">
    <location>
        <begin position="54"/>
        <end position="161"/>
    </location>
</feature>
<evidence type="ECO:0000313" key="4">
    <source>
        <dbReference type="Proteomes" id="UP001620645"/>
    </source>
</evidence>